<comment type="similarity">
    <text evidence="1 2">Belongs to the short-chain dehydrogenases/reductases (SDR) family.</text>
</comment>
<keyword evidence="5" id="KW-1185">Reference proteome</keyword>
<comment type="caution">
    <text evidence="4">The sequence shown here is derived from an EMBL/GenBank/DDBJ whole genome shotgun (WGS) entry which is preliminary data.</text>
</comment>
<accession>A0ABT8K2G3</accession>
<organism evidence="4 5">
    <name type="scientific">Arthrobacter burdickii</name>
    <dbReference type="NCBI Taxonomy" id="3035920"/>
    <lineage>
        <taxon>Bacteria</taxon>
        <taxon>Bacillati</taxon>
        <taxon>Actinomycetota</taxon>
        <taxon>Actinomycetes</taxon>
        <taxon>Micrococcales</taxon>
        <taxon>Micrococcaceae</taxon>
        <taxon>Arthrobacter</taxon>
    </lineage>
</organism>
<dbReference type="InterPro" id="IPR020904">
    <property type="entry name" value="Sc_DH/Rdtase_CS"/>
</dbReference>
<dbReference type="PRINTS" id="PR00080">
    <property type="entry name" value="SDRFAMILY"/>
</dbReference>
<dbReference type="CDD" id="cd05233">
    <property type="entry name" value="SDR_c"/>
    <property type="match status" value="1"/>
</dbReference>
<gene>
    <name evidence="4" type="ORF">P5G52_10090</name>
</gene>
<evidence type="ECO:0000313" key="4">
    <source>
        <dbReference type="EMBL" id="MDN4611218.1"/>
    </source>
</evidence>
<dbReference type="EC" id="1.-.-.-" evidence="4"/>
<reference evidence="4" key="1">
    <citation type="submission" date="2023-06" db="EMBL/GenBank/DDBJ databases">
        <title>MT1 and MT2 Draft Genomes of Novel Species.</title>
        <authorList>
            <person name="Venkateswaran K."/>
        </authorList>
    </citation>
    <scope>NUCLEOTIDE SEQUENCE</scope>
    <source>
        <strain evidence="4">IIF3SC-B10</strain>
    </source>
</reference>
<dbReference type="Proteomes" id="UP001174209">
    <property type="component" value="Unassembled WGS sequence"/>
</dbReference>
<dbReference type="PRINTS" id="PR00081">
    <property type="entry name" value="GDHRDH"/>
</dbReference>
<evidence type="ECO:0000256" key="2">
    <source>
        <dbReference type="RuleBase" id="RU000363"/>
    </source>
</evidence>
<evidence type="ECO:0000256" key="1">
    <source>
        <dbReference type="ARBA" id="ARBA00006484"/>
    </source>
</evidence>
<dbReference type="RefSeq" id="WP_301227013.1">
    <property type="nucleotide sequence ID" value="NZ_JAROCG010000001.1"/>
</dbReference>
<protein>
    <submittedName>
        <fullName evidence="4">SDR family oxidoreductase</fullName>
        <ecNumber evidence="4">1.-.-.-</ecNumber>
    </submittedName>
</protein>
<dbReference type="PANTHER" id="PTHR42760">
    <property type="entry name" value="SHORT-CHAIN DEHYDROGENASES/REDUCTASES FAMILY MEMBER"/>
    <property type="match status" value="1"/>
</dbReference>
<dbReference type="Gene3D" id="3.40.50.720">
    <property type="entry name" value="NAD(P)-binding Rossmann-like Domain"/>
    <property type="match status" value="1"/>
</dbReference>
<sequence length="249" mass="25627">MTENASTTAGTAAGTPSTGTGFNPGRVLVTGGGSGLGAAIVQGVIAAGGTPVVLDRDISRVTGVKAFEVDVADREAVEAAVREAAEMMDGLDAVVTAAGIDRCGALDTVPADQWEKVIGVNLLGTASTARAALPYLKKTHGRVVTIASTLGIKAVGDATAYCASKFGVMGFSQALAAETAGQIGVTTIIPGGMKTRFFDDRDEQYKPQDDSRLNDPERVAEAILFALSQPKSCEIREMVIAHAEEGSWP</sequence>
<feature type="region of interest" description="Disordered" evidence="3">
    <location>
        <begin position="1"/>
        <end position="25"/>
    </location>
</feature>
<feature type="compositionally biased region" description="Low complexity" evidence="3">
    <location>
        <begin position="1"/>
        <end position="21"/>
    </location>
</feature>
<name>A0ABT8K2G3_9MICC</name>
<dbReference type="PROSITE" id="PS00061">
    <property type="entry name" value="ADH_SHORT"/>
    <property type="match status" value="1"/>
</dbReference>
<dbReference type="SUPFAM" id="SSF51735">
    <property type="entry name" value="NAD(P)-binding Rossmann-fold domains"/>
    <property type="match status" value="1"/>
</dbReference>
<dbReference type="Pfam" id="PF00106">
    <property type="entry name" value="adh_short"/>
    <property type="match status" value="1"/>
</dbReference>
<dbReference type="InterPro" id="IPR002347">
    <property type="entry name" value="SDR_fam"/>
</dbReference>
<dbReference type="InterPro" id="IPR036291">
    <property type="entry name" value="NAD(P)-bd_dom_sf"/>
</dbReference>
<proteinExistence type="inferred from homology"/>
<dbReference type="GO" id="GO:0016491">
    <property type="term" value="F:oxidoreductase activity"/>
    <property type="evidence" value="ECO:0007669"/>
    <property type="project" value="UniProtKB-KW"/>
</dbReference>
<evidence type="ECO:0000313" key="5">
    <source>
        <dbReference type="Proteomes" id="UP001174209"/>
    </source>
</evidence>
<evidence type="ECO:0000256" key="3">
    <source>
        <dbReference type="SAM" id="MobiDB-lite"/>
    </source>
</evidence>
<dbReference type="EMBL" id="JAROCG010000001">
    <property type="protein sequence ID" value="MDN4611218.1"/>
    <property type="molecule type" value="Genomic_DNA"/>
</dbReference>
<keyword evidence="4" id="KW-0560">Oxidoreductase</keyword>